<keyword evidence="3" id="KW-1185">Reference proteome</keyword>
<dbReference type="Proteomes" id="UP000006334">
    <property type="component" value="Unassembled WGS sequence"/>
</dbReference>
<sequence>MKIVPHIVDTILLASAIALCFIIPFNPLQHPWLWQKIILVIAYIGTGVYVFKFANTRIKQWIAFIVAILCLGLIAHLVMSKQALIAF</sequence>
<dbReference type="Pfam" id="PF04247">
    <property type="entry name" value="SirB"/>
    <property type="match status" value="1"/>
</dbReference>
<proteinExistence type="predicted"/>
<dbReference type="InterPro" id="IPR007360">
    <property type="entry name" value="SirB"/>
</dbReference>
<reference evidence="2 3" key="1">
    <citation type="journal article" date="2017" name="Antonie Van Leeuwenhoek">
        <title>Rhizobium rhizosphaerae sp. nov., a novel species isolated from rice rhizosphere.</title>
        <authorList>
            <person name="Zhao J.J."/>
            <person name="Zhang J."/>
            <person name="Zhang R.J."/>
            <person name="Zhang C.W."/>
            <person name="Yin H.Q."/>
            <person name="Zhang X.X."/>
        </authorList>
    </citation>
    <scope>NUCLEOTIDE SEQUENCE [LARGE SCALE GENOMIC DNA]</scope>
    <source>
        <strain evidence="2 3">E3</strain>
    </source>
</reference>
<dbReference type="PANTHER" id="PTHR39594:SF1">
    <property type="entry name" value="PROTEIN YCHQ"/>
    <property type="match status" value="1"/>
</dbReference>
<dbReference type="PANTHER" id="PTHR39594">
    <property type="entry name" value="PROTEIN YCHQ"/>
    <property type="match status" value="1"/>
</dbReference>
<dbReference type="EMBL" id="BAEN01000021">
    <property type="protein sequence ID" value="GAC13541.1"/>
    <property type="molecule type" value="Genomic_DNA"/>
</dbReference>
<feature type="transmembrane region" description="Helical" evidence="1">
    <location>
        <begin position="61"/>
        <end position="79"/>
    </location>
</feature>
<feature type="transmembrane region" description="Helical" evidence="1">
    <location>
        <begin position="32"/>
        <end position="54"/>
    </location>
</feature>
<evidence type="ECO:0000313" key="3">
    <source>
        <dbReference type="Proteomes" id="UP000006334"/>
    </source>
</evidence>
<evidence type="ECO:0000313" key="2">
    <source>
        <dbReference type="EMBL" id="GAC13541.1"/>
    </source>
</evidence>
<feature type="transmembrane region" description="Helical" evidence="1">
    <location>
        <begin position="7"/>
        <end position="26"/>
    </location>
</feature>
<keyword evidence="1" id="KW-0812">Transmembrane</keyword>
<comment type="caution">
    <text evidence="2">The sequence shown here is derived from an EMBL/GenBank/DDBJ whole genome shotgun (WGS) entry which is preliminary data.</text>
</comment>
<keyword evidence="1" id="KW-0472">Membrane</keyword>
<gene>
    <name evidence="2" type="ORF">GLIP_0898</name>
</gene>
<name>K6XPD9_9ALTE</name>
<evidence type="ECO:0000256" key="1">
    <source>
        <dbReference type="SAM" id="Phobius"/>
    </source>
</evidence>
<dbReference type="STRING" id="1127673.GLIP_0898"/>
<keyword evidence="1" id="KW-1133">Transmembrane helix</keyword>
<organism evidence="2 3">
    <name type="scientific">Aliiglaciecola lipolytica E3</name>
    <dbReference type="NCBI Taxonomy" id="1127673"/>
    <lineage>
        <taxon>Bacteria</taxon>
        <taxon>Pseudomonadati</taxon>
        <taxon>Pseudomonadota</taxon>
        <taxon>Gammaproteobacteria</taxon>
        <taxon>Alteromonadales</taxon>
        <taxon>Alteromonadaceae</taxon>
        <taxon>Aliiglaciecola</taxon>
    </lineage>
</organism>
<dbReference type="GO" id="GO:0005886">
    <property type="term" value="C:plasma membrane"/>
    <property type="evidence" value="ECO:0007669"/>
    <property type="project" value="TreeGrafter"/>
</dbReference>
<protein>
    <submittedName>
        <fullName evidence="2">Invasion gene expression up-regulator, SirB</fullName>
    </submittedName>
</protein>
<dbReference type="PIRSF" id="PIRSF005610">
    <property type="entry name" value="SirB"/>
    <property type="match status" value="1"/>
</dbReference>
<dbReference type="AlphaFoldDB" id="K6XPD9"/>
<accession>K6XPD9</accession>
<dbReference type="eggNOG" id="COG3094">
    <property type="taxonomic scope" value="Bacteria"/>
</dbReference>